<evidence type="ECO:0000313" key="3">
    <source>
        <dbReference type="EMBL" id="MBK1832748.1"/>
    </source>
</evidence>
<keyword evidence="4" id="KW-1185">Reference proteome</keyword>
<comment type="caution">
    <text evidence="3">The sequence shown here is derived from an EMBL/GenBank/DDBJ whole genome shotgun (WGS) entry which is preliminary data.</text>
</comment>
<dbReference type="AlphaFoldDB" id="A0A934RKX9"/>
<feature type="domain" description="Aerotolerance regulator N-terminal" evidence="2">
    <location>
        <begin position="1"/>
        <end position="78"/>
    </location>
</feature>
<organism evidence="3 4">
    <name type="scientific">Roseibacillus ishigakijimensis</name>
    <dbReference type="NCBI Taxonomy" id="454146"/>
    <lineage>
        <taxon>Bacteria</taxon>
        <taxon>Pseudomonadati</taxon>
        <taxon>Verrucomicrobiota</taxon>
        <taxon>Verrucomicrobiia</taxon>
        <taxon>Verrucomicrobiales</taxon>
        <taxon>Verrucomicrobiaceae</taxon>
        <taxon>Roseibacillus</taxon>
    </lineage>
</organism>
<keyword evidence="1" id="KW-1133">Transmembrane helix</keyword>
<keyword evidence="1" id="KW-0812">Transmembrane</keyword>
<keyword evidence="1" id="KW-0472">Membrane</keyword>
<accession>A0A934RKX9</accession>
<proteinExistence type="predicted"/>
<feature type="transmembrane region" description="Helical" evidence="1">
    <location>
        <begin position="6"/>
        <end position="24"/>
    </location>
</feature>
<dbReference type="PANTHER" id="PTHR37464">
    <property type="entry name" value="BLL2463 PROTEIN"/>
    <property type="match status" value="1"/>
</dbReference>
<dbReference type="PANTHER" id="PTHR37464:SF1">
    <property type="entry name" value="BLL2463 PROTEIN"/>
    <property type="match status" value="1"/>
</dbReference>
<evidence type="ECO:0000256" key="1">
    <source>
        <dbReference type="SAM" id="Phobius"/>
    </source>
</evidence>
<dbReference type="Proteomes" id="UP000604083">
    <property type="component" value="Unassembled WGS sequence"/>
</dbReference>
<sequence>MILTNPLGLLALLGIPAVLLIHFLQRQARVVPVSTLFLLEQTQREATSGRRFDRLTSSVPLWLQLLMVLLLTWLLTEPRYRSSTTTRQVAVVLDSSASMAVFQEEARKTLARDLPSLQGLAARLHLSLLSDDPAEPLLYAGTDLKEALTVLESWQPRGGARDPAAALRLARSRIRSEGLLVYLTDHVRERPLPFEAQLLAVGHSSANTGFTGLSFAEEGASWQATVRNYSDQEVSRSWSVRYPDGSRSEPRLLTLGPDGLTTLTGRFPDKEDHLTVQLEGDAFALDDQLPLVRPQPKNLLIASSLPEKFRDFEKRFRAFFPPQAEAPASAADLTLTAYDPLLPVLPETHSILTIHETTPSRRFLSGGIVAEPHPLMRGLNWQALQSRETVTFPLQQGDDILLWQGQRPLIAMRESREETSGQQRSHLIFNFDLSQSNALKLPAIVILLHRFASQLQAEKVAFAATNSETGQVIALAHEPGAELTLTTWTSDHSARTAAPLPAPGDLRAPVEPCFFEVHQGETLLLRSASHFADTREADLRLASATSNLDPASATAIEHYSEEDRWWPLWVTLTLAALLAAWHFTKEKLTPEAEVSTANATNPS</sequence>
<dbReference type="Pfam" id="PF07584">
    <property type="entry name" value="BatA"/>
    <property type="match status" value="1"/>
</dbReference>
<gene>
    <name evidence="3" type="ORF">JIN78_01630</name>
</gene>
<name>A0A934RKX9_9BACT</name>
<dbReference type="SUPFAM" id="SSF53300">
    <property type="entry name" value="vWA-like"/>
    <property type="match status" value="1"/>
</dbReference>
<evidence type="ECO:0000259" key="2">
    <source>
        <dbReference type="Pfam" id="PF07584"/>
    </source>
</evidence>
<reference evidence="3" key="1">
    <citation type="submission" date="2021-01" db="EMBL/GenBank/DDBJ databases">
        <title>Modified the classification status of verrucomicrobia.</title>
        <authorList>
            <person name="Feng X."/>
        </authorList>
    </citation>
    <scope>NUCLEOTIDE SEQUENCE</scope>
    <source>
        <strain evidence="3">KCTC 12986</strain>
    </source>
</reference>
<dbReference type="InterPro" id="IPR024163">
    <property type="entry name" value="Aerotolerance_reg_N"/>
</dbReference>
<dbReference type="InterPro" id="IPR036465">
    <property type="entry name" value="vWFA_dom_sf"/>
</dbReference>
<dbReference type="RefSeq" id="WP_377174129.1">
    <property type="nucleotide sequence ID" value="NZ_JBHUJA010000017.1"/>
</dbReference>
<protein>
    <submittedName>
        <fullName evidence="3">BatA and WFA domain-containing protein</fullName>
    </submittedName>
</protein>
<evidence type="ECO:0000313" key="4">
    <source>
        <dbReference type="Proteomes" id="UP000604083"/>
    </source>
</evidence>
<dbReference type="EMBL" id="JAENIO010000003">
    <property type="protein sequence ID" value="MBK1832748.1"/>
    <property type="molecule type" value="Genomic_DNA"/>
</dbReference>